<dbReference type="RefSeq" id="WP_131143882.1">
    <property type="nucleotide sequence ID" value="NZ_BMWV01000016.1"/>
</dbReference>
<feature type="signal peptide" evidence="2">
    <location>
        <begin position="1"/>
        <end position="30"/>
    </location>
</feature>
<keyword evidence="1" id="KW-1133">Transmembrane helix</keyword>
<dbReference type="PROSITE" id="PS00018">
    <property type="entry name" value="EF_HAND_1"/>
    <property type="match status" value="1"/>
</dbReference>
<accession>A0A411WSH7</accession>
<evidence type="ECO:0000313" key="4">
    <source>
        <dbReference type="EMBL" id="QBH99730.1"/>
    </source>
</evidence>
<feature type="chain" id="PRO_5044601506" evidence="2">
    <location>
        <begin position="31"/>
        <end position="402"/>
    </location>
</feature>
<dbReference type="Pfam" id="PF13795">
    <property type="entry name" value="HupE_UreJ_2"/>
    <property type="match status" value="1"/>
</dbReference>
<evidence type="ECO:0000313" key="6">
    <source>
        <dbReference type="Proteomes" id="UP000628442"/>
    </source>
</evidence>
<dbReference type="Proteomes" id="UP000628442">
    <property type="component" value="Unassembled WGS sequence"/>
</dbReference>
<dbReference type="EMBL" id="BMWV01000016">
    <property type="protein sequence ID" value="GGY62675.1"/>
    <property type="molecule type" value="Genomic_DNA"/>
</dbReference>
<evidence type="ECO:0000256" key="2">
    <source>
        <dbReference type="SAM" id="SignalP"/>
    </source>
</evidence>
<keyword evidence="1" id="KW-0472">Membrane</keyword>
<dbReference type="InterPro" id="IPR018247">
    <property type="entry name" value="EF_Hand_1_Ca_BS"/>
</dbReference>
<reference evidence="3" key="1">
    <citation type="journal article" date="2014" name="Int. J. Syst. Evol. Microbiol.">
        <title>Complete genome sequence of Corynebacterium casei LMG S-19264T (=DSM 44701T), isolated from a smear-ripened cheese.</title>
        <authorList>
            <consortium name="US DOE Joint Genome Institute (JGI-PGF)"/>
            <person name="Walter F."/>
            <person name="Albersmeier A."/>
            <person name="Kalinowski J."/>
            <person name="Ruckert C."/>
        </authorList>
    </citation>
    <scope>NUCLEOTIDE SEQUENCE</scope>
    <source>
        <strain evidence="3">KCTC 12343</strain>
    </source>
</reference>
<dbReference type="Proteomes" id="UP000292307">
    <property type="component" value="Chromosome"/>
</dbReference>
<feature type="transmembrane region" description="Helical" evidence="1">
    <location>
        <begin position="201"/>
        <end position="222"/>
    </location>
</feature>
<reference evidence="4 5" key="2">
    <citation type="submission" date="2019-02" db="EMBL/GenBank/DDBJ databases">
        <title>Draft Genome Sequences of Six Type Strains of the Genus Massilia.</title>
        <authorList>
            <person name="Miess H."/>
            <person name="Frediansyhah A."/>
            <person name="Gross H."/>
        </authorList>
    </citation>
    <scope>NUCLEOTIDE SEQUENCE [LARGE SCALE GENOMIC DNA]</scope>
    <source>
        <strain evidence="4 5">DSM 17472</strain>
    </source>
</reference>
<feature type="transmembrane region" description="Helical" evidence="1">
    <location>
        <begin position="363"/>
        <end position="381"/>
    </location>
</feature>
<evidence type="ECO:0000256" key="1">
    <source>
        <dbReference type="SAM" id="Phobius"/>
    </source>
</evidence>
<proteinExistence type="predicted"/>
<dbReference type="OrthoDB" id="9808870at2"/>
<protein>
    <submittedName>
        <fullName evidence="4">HupE/UreJ family protein</fullName>
    </submittedName>
    <submittedName>
        <fullName evidence="3">Membrane protein</fullName>
    </submittedName>
</protein>
<keyword evidence="5" id="KW-1185">Reference proteome</keyword>
<keyword evidence="1" id="KW-0812">Transmembrane</keyword>
<feature type="transmembrane region" description="Helical" evidence="1">
    <location>
        <begin position="338"/>
        <end position="356"/>
    </location>
</feature>
<keyword evidence="2" id="KW-0732">Signal</keyword>
<feature type="transmembrane region" description="Helical" evidence="1">
    <location>
        <begin position="299"/>
        <end position="318"/>
    </location>
</feature>
<dbReference type="AlphaFoldDB" id="A0A411WSH7"/>
<organism evidence="3 6">
    <name type="scientific">Pseudoduganella albidiflava</name>
    <dbReference type="NCBI Taxonomy" id="321983"/>
    <lineage>
        <taxon>Bacteria</taxon>
        <taxon>Pseudomonadati</taxon>
        <taxon>Pseudomonadota</taxon>
        <taxon>Betaproteobacteria</taxon>
        <taxon>Burkholderiales</taxon>
        <taxon>Oxalobacteraceae</taxon>
        <taxon>Telluria group</taxon>
        <taxon>Pseudoduganella</taxon>
    </lineage>
</organism>
<name>A0A411WSH7_9BURK</name>
<gene>
    <name evidence="4" type="ORF">EYF70_01915</name>
    <name evidence="3" type="ORF">GCM10007387_51370</name>
</gene>
<dbReference type="EMBL" id="CP036401">
    <property type="protein sequence ID" value="QBH99730.1"/>
    <property type="molecule type" value="Genomic_DNA"/>
</dbReference>
<feature type="transmembrane region" description="Helical" evidence="1">
    <location>
        <begin position="271"/>
        <end position="292"/>
    </location>
</feature>
<reference evidence="3" key="3">
    <citation type="submission" date="2022-12" db="EMBL/GenBank/DDBJ databases">
        <authorList>
            <person name="Sun Q."/>
            <person name="Kim S."/>
        </authorList>
    </citation>
    <scope>NUCLEOTIDE SEQUENCE</scope>
    <source>
        <strain evidence="3">KCTC 12343</strain>
    </source>
</reference>
<feature type="transmembrane region" description="Helical" evidence="1">
    <location>
        <begin position="242"/>
        <end position="265"/>
    </location>
</feature>
<dbReference type="InterPro" id="IPR032809">
    <property type="entry name" value="Put_HupE_UreJ"/>
</dbReference>
<sequence>MTTFAACFRLPFLLQLLLPLLLLQALPAFAHKPSDSYLVLRMDGNRIEGHWDIALRDLDMAVGLDGDGDGRLTWDELRARHGTIEAYALSRLSIAAGGVPCTLTAGAQQVDQHTDGAYTVLPLRGTCAATPKELTVAYRLFGDVDAQHRGLLRIGAGKKGETARTAILGGERPVQTVPLAREHAASQALRQFLDYVRHGAWHIWIGYDHVLFLVSLLLPAVLVRREGGWRHVPAFRVAATDVLKTVTAFTLAHSLTLALAALGVVAPPARWVESAIAASVVVAALNNVWPVIPGPRWAAALLFGLVHGFGFAGVLADLGLPRGALAASLSGFNLGVELGQLAIVAVVLPLAFALRATHVYRRVLLPGASLAIAVMAVVWLGERAFDVSAVDLLASNVLFSGA</sequence>
<evidence type="ECO:0000313" key="3">
    <source>
        <dbReference type="EMBL" id="GGY62675.1"/>
    </source>
</evidence>
<evidence type="ECO:0000313" key="5">
    <source>
        <dbReference type="Proteomes" id="UP000292307"/>
    </source>
</evidence>